<keyword evidence="6" id="KW-1185">Reference proteome</keyword>
<dbReference type="AlphaFoldDB" id="A0A7X5BQF9"/>
<gene>
    <name evidence="5" type="ORF">GTZ93_07190</name>
</gene>
<accession>A0A7X5BQF9</accession>
<organism evidence="5 6">
    <name type="scientific">Corallococcus exiguus</name>
    <dbReference type="NCBI Taxonomy" id="83462"/>
    <lineage>
        <taxon>Bacteria</taxon>
        <taxon>Pseudomonadati</taxon>
        <taxon>Myxococcota</taxon>
        <taxon>Myxococcia</taxon>
        <taxon>Myxococcales</taxon>
        <taxon>Cystobacterineae</taxon>
        <taxon>Myxococcaceae</taxon>
        <taxon>Corallococcus</taxon>
    </lineage>
</organism>
<dbReference type="InterPro" id="IPR002125">
    <property type="entry name" value="CMP_dCMP_dom"/>
</dbReference>
<feature type="compositionally biased region" description="Basic and acidic residues" evidence="3">
    <location>
        <begin position="562"/>
        <end position="575"/>
    </location>
</feature>
<evidence type="ECO:0000256" key="2">
    <source>
        <dbReference type="ARBA" id="ARBA00022833"/>
    </source>
</evidence>
<reference evidence="5 6" key="1">
    <citation type="submission" date="2020-01" db="EMBL/GenBank/DDBJ databases">
        <title>The draft genome sequence of Corallococcus exiguus DSM 14696.</title>
        <authorList>
            <person name="Zhang X."/>
            <person name="Zhu H."/>
        </authorList>
    </citation>
    <scope>NUCLEOTIDE SEQUENCE [LARGE SCALE GENOMIC DNA]</scope>
    <source>
        <strain evidence="5 6">DSM 14696</strain>
    </source>
</reference>
<protein>
    <recommendedName>
        <fullName evidence="4">CMP/dCMP-type deaminase domain-containing protein</fullName>
    </recommendedName>
</protein>
<evidence type="ECO:0000313" key="5">
    <source>
        <dbReference type="EMBL" id="NBC39614.1"/>
    </source>
</evidence>
<keyword evidence="1" id="KW-0479">Metal-binding</keyword>
<dbReference type="Pfam" id="PF00383">
    <property type="entry name" value="dCMP_cyt_deam_1"/>
    <property type="match status" value="1"/>
</dbReference>
<evidence type="ECO:0000256" key="1">
    <source>
        <dbReference type="ARBA" id="ARBA00022723"/>
    </source>
</evidence>
<dbReference type="PROSITE" id="PS00903">
    <property type="entry name" value="CYT_DCMP_DEAMINASES_1"/>
    <property type="match status" value="1"/>
</dbReference>
<evidence type="ECO:0000313" key="6">
    <source>
        <dbReference type="Proteomes" id="UP000537825"/>
    </source>
</evidence>
<dbReference type="RefSeq" id="WP_139919386.1">
    <property type="nucleotide sequence ID" value="NZ_CBCSLE010000169.1"/>
</dbReference>
<name>A0A7X5BQF9_9BACT</name>
<dbReference type="InterPro" id="IPR016193">
    <property type="entry name" value="Cytidine_deaminase-like"/>
</dbReference>
<dbReference type="GO" id="GO:0008270">
    <property type="term" value="F:zinc ion binding"/>
    <property type="evidence" value="ECO:0007669"/>
    <property type="project" value="InterPro"/>
</dbReference>
<dbReference type="Proteomes" id="UP000537825">
    <property type="component" value="Unassembled WGS sequence"/>
</dbReference>
<sequence length="589" mass="66180">MAFSCWKCCKPLVSSRCNNPRCSCFGQVIEFGEGNPLAQTLPFEIQSHIASFLPNRDLARLTPTDKSSYQFTKTIRALHSQREFVGQNFVKMGGRGVTIEDKYTYHHEAMIRLDKLAEGQPAAMLVFPKSGLYFLAFDASEELLGHSPLVNVVQNVLDGDSGVAKVWDKIKGCYLYLNYWPTESDLGISIQQLTARDDRLICRDWEAQVLYLMQPSKENRKGLLKAFKADPTVSNKPKAVASENGKDDPESKVCKAIKAEPKKKYVNALPRADARDFVIRSGSTRGYEKLSPTGKKLFDDIFLLAAFVLGSELFDGEKPHTVGALLVSEAGDLLSWGIDESACIHAETSTLKLLTQELRNGMREELESCRVYTSLEPCFMCAGLLAEFGATRKLAVVYGQVDPAVHEVFSAQAEGRVEAEPTPVMWHSHIESLLMEAPYDESSSTGFSTRLEGKRQELDRLHKQSLGEDKKVKETLKNKYANSVMQALGQPAYRRRFLKALFRLIDLLPRINGVTTTEEQQFLLKLWKNTLQLLQSIRKSDLDAMLQKTAGLLDASRGKHPYPQDKERQSPRTDFKAEAQRCLKLYESV</sequence>
<dbReference type="PROSITE" id="PS51747">
    <property type="entry name" value="CYT_DCMP_DEAMINASES_2"/>
    <property type="match status" value="1"/>
</dbReference>
<feature type="domain" description="CMP/dCMP-type deaminase" evidence="4">
    <location>
        <begin position="298"/>
        <end position="419"/>
    </location>
</feature>
<proteinExistence type="predicted"/>
<evidence type="ECO:0000259" key="4">
    <source>
        <dbReference type="PROSITE" id="PS51747"/>
    </source>
</evidence>
<dbReference type="SUPFAM" id="SSF53927">
    <property type="entry name" value="Cytidine deaminase-like"/>
    <property type="match status" value="1"/>
</dbReference>
<keyword evidence="2" id="KW-0862">Zinc</keyword>
<dbReference type="Gene3D" id="3.40.140.10">
    <property type="entry name" value="Cytidine Deaminase, domain 2"/>
    <property type="match status" value="1"/>
</dbReference>
<feature type="region of interest" description="Disordered" evidence="3">
    <location>
        <begin position="554"/>
        <end position="575"/>
    </location>
</feature>
<evidence type="ECO:0000256" key="3">
    <source>
        <dbReference type="SAM" id="MobiDB-lite"/>
    </source>
</evidence>
<comment type="caution">
    <text evidence="5">The sequence shown here is derived from an EMBL/GenBank/DDBJ whole genome shotgun (WGS) entry which is preliminary data.</text>
</comment>
<dbReference type="EMBL" id="JAAAPK010000002">
    <property type="protein sequence ID" value="NBC39614.1"/>
    <property type="molecule type" value="Genomic_DNA"/>
</dbReference>
<dbReference type="InterPro" id="IPR016192">
    <property type="entry name" value="APOBEC/CMP_deaminase_Zn-bd"/>
</dbReference>
<dbReference type="GO" id="GO:0016787">
    <property type="term" value="F:hydrolase activity"/>
    <property type="evidence" value="ECO:0007669"/>
    <property type="project" value="InterPro"/>
</dbReference>